<feature type="region of interest" description="Disordered" evidence="1">
    <location>
        <begin position="339"/>
        <end position="363"/>
    </location>
</feature>
<evidence type="ECO:0000313" key="3">
    <source>
        <dbReference type="Proteomes" id="UP001456524"/>
    </source>
</evidence>
<keyword evidence="3" id="KW-1185">Reference proteome</keyword>
<name>A0ABR1XQP4_9PEZI</name>
<dbReference type="EMBL" id="JBBWUH010000006">
    <property type="protein sequence ID" value="KAK8163988.1"/>
    <property type="molecule type" value="Genomic_DNA"/>
</dbReference>
<sequence>MEKIAQSPKQFKVEESKLRLLMSNVTGLVFDVLNKTYGDEARGDAGPGTLRLKDALAELEFTFRCLEHEDTTLQLLKLRMGKDQLFADFFPKFIALINRGARTCHGTCEDDRSKKLALQACLPARFGNIVKKYVTEDHGSFKEFVDECFASEGWTKTPEPPRADTTMSDDDVVCVSQDGFDNPDWFNSEDRKISHLMQHVTSLAFDVLGKKYCHSARQEARESHETLTFQVALSDLDVIFRRIDPLEATSEMQQLYMTEEDEFPDFLPKFMALINRGAYTSRGNSDQASDTRKLGTLALCFDDAHFRNGVASRLSPGSTFEEYVDECFRFACLWNTSPWSSETHSPASSTQGSSGRMVEDVAE</sequence>
<proteinExistence type="predicted"/>
<evidence type="ECO:0000256" key="1">
    <source>
        <dbReference type="SAM" id="MobiDB-lite"/>
    </source>
</evidence>
<organism evidence="2 3">
    <name type="scientific">Phyllosticta citrichinensis</name>
    <dbReference type="NCBI Taxonomy" id="1130410"/>
    <lineage>
        <taxon>Eukaryota</taxon>
        <taxon>Fungi</taxon>
        <taxon>Dikarya</taxon>
        <taxon>Ascomycota</taxon>
        <taxon>Pezizomycotina</taxon>
        <taxon>Dothideomycetes</taxon>
        <taxon>Dothideomycetes incertae sedis</taxon>
        <taxon>Botryosphaeriales</taxon>
        <taxon>Phyllostictaceae</taxon>
        <taxon>Phyllosticta</taxon>
    </lineage>
</organism>
<dbReference type="Proteomes" id="UP001456524">
    <property type="component" value="Unassembled WGS sequence"/>
</dbReference>
<feature type="compositionally biased region" description="Polar residues" evidence="1">
    <location>
        <begin position="339"/>
        <end position="354"/>
    </location>
</feature>
<evidence type="ECO:0000313" key="2">
    <source>
        <dbReference type="EMBL" id="KAK8163988.1"/>
    </source>
</evidence>
<comment type="caution">
    <text evidence="2">The sequence shown here is derived from an EMBL/GenBank/DDBJ whole genome shotgun (WGS) entry which is preliminary data.</text>
</comment>
<protein>
    <submittedName>
        <fullName evidence="2">Uncharacterized protein</fullName>
    </submittedName>
</protein>
<accession>A0ABR1XQP4</accession>
<reference evidence="2 3" key="1">
    <citation type="journal article" date="2022" name="G3 (Bethesda)">
        <title>Enemy or ally: a genomic approach to elucidate the lifestyle of Phyllosticta citrichinaensis.</title>
        <authorList>
            <person name="Buijs V.A."/>
            <person name="Groenewald J.Z."/>
            <person name="Haridas S."/>
            <person name="LaButti K.M."/>
            <person name="Lipzen A."/>
            <person name="Martin F.M."/>
            <person name="Barry K."/>
            <person name="Grigoriev I.V."/>
            <person name="Crous P.W."/>
            <person name="Seidl M.F."/>
        </authorList>
    </citation>
    <scope>NUCLEOTIDE SEQUENCE [LARGE SCALE GENOMIC DNA]</scope>
    <source>
        <strain evidence="2 3">CBS 129764</strain>
    </source>
</reference>
<gene>
    <name evidence="2" type="ORF">IWX90DRAFT_487299</name>
</gene>